<dbReference type="RefSeq" id="WP_040070310.1">
    <property type="nucleotide sequence ID" value="NZ_JXDG01000056.1"/>
</dbReference>
<comment type="caution">
    <text evidence="2">The sequence shown here is derived from an EMBL/GenBank/DDBJ whole genome shotgun (WGS) entry which is preliminary data.</text>
</comment>
<dbReference type="Proteomes" id="UP000031535">
    <property type="component" value="Unassembled WGS sequence"/>
</dbReference>
<reference evidence="2 3" key="1">
    <citation type="submission" date="2015-01" db="EMBL/GenBank/DDBJ databases">
        <title>Complete genome of Pseudomonas batumici UCM B-321 producer of the batumin antibiotic with strong antistaphilococcal and potential anticancer activity.</title>
        <authorList>
            <person name="Klochko V.V."/>
            <person name="Zelena L.B."/>
            <person name="Elena K.A."/>
            <person name="Reva O.N."/>
        </authorList>
    </citation>
    <scope>NUCLEOTIDE SEQUENCE [LARGE SCALE GENOMIC DNA]</scope>
    <source>
        <strain evidence="2 3">UCM B-321</strain>
    </source>
</reference>
<accession>A0A0C2EU53</accession>
<evidence type="ECO:0000313" key="2">
    <source>
        <dbReference type="EMBL" id="KIH82148.1"/>
    </source>
</evidence>
<proteinExistence type="predicted"/>
<dbReference type="PATRIC" id="fig|226910.6.peg.4143"/>
<organism evidence="2 3">
    <name type="scientific">Pseudomonas batumici</name>
    <dbReference type="NCBI Taxonomy" id="226910"/>
    <lineage>
        <taxon>Bacteria</taxon>
        <taxon>Pseudomonadati</taxon>
        <taxon>Pseudomonadota</taxon>
        <taxon>Gammaproteobacteria</taxon>
        <taxon>Pseudomonadales</taxon>
        <taxon>Pseudomonadaceae</taxon>
        <taxon>Pseudomonas</taxon>
    </lineage>
</organism>
<dbReference type="PROSITE" id="PS51257">
    <property type="entry name" value="PROKAR_LIPOPROTEIN"/>
    <property type="match status" value="1"/>
</dbReference>
<name>A0A0C2EU53_9PSED</name>
<sequence length="103" mass="11939">MHPRILLAASLSLALSACVPYYDEGPTYYRSDVYTAPAPAYYYGGGSYYRRDYYVPGPRYYAPAYRPYPHRGWERHEHRWRGDDDDGGHGRHGRGHDHGGRED</sequence>
<evidence type="ECO:0008006" key="4">
    <source>
        <dbReference type="Google" id="ProtNLM"/>
    </source>
</evidence>
<keyword evidence="3" id="KW-1185">Reference proteome</keyword>
<dbReference type="AlphaFoldDB" id="A0A0C2EU53"/>
<evidence type="ECO:0000256" key="1">
    <source>
        <dbReference type="SAM" id="MobiDB-lite"/>
    </source>
</evidence>
<feature type="region of interest" description="Disordered" evidence="1">
    <location>
        <begin position="79"/>
        <end position="103"/>
    </location>
</feature>
<dbReference type="EMBL" id="JXDG01000056">
    <property type="protein sequence ID" value="KIH82148.1"/>
    <property type="molecule type" value="Genomic_DNA"/>
</dbReference>
<gene>
    <name evidence="2" type="ORF">UCMB321_4149</name>
</gene>
<evidence type="ECO:0000313" key="3">
    <source>
        <dbReference type="Proteomes" id="UP000031535"/>
    </source>
</evidence>
<protein>
    <recommendedName>
        <fullName evidence="4">Lipoprotein</fullName>
    </recommendedName>
</protein>